<dbReference type="AlphaFoldDB" id="L2FFR6"/>
<dbReference type="Gene3D" id="2.60.40.2300">
    <property type="entry name" value="Neutral/alkaline non-lysosomal ceramidase, C-terminal domain"/>
    <property type="match status" value="1"/>
</dbReference>
<dbReference type="GO" id="GO:0046514">
    <property type="term" value="P:ceramide catabolic process"/>
    <property type="evidence" value="ECO:0007669"/>
    <property type="project" value="InterPro"/>
</dbReference>
<dbReference type="GO" id="GO:0046512">
    <property type="term" value="P:sphingosine biosynthetic process"/>
    <property type="evidence" value="ECO:0007669"/>
    <property type="project" value="TreeGrafter"/>
</dbReference>
<evidence type="ECO:0000256" key="3">
    <source>
        <dbReference type="ARBA" id="ARBA00022801"/>
    </source>
</evidence>
<name>L2FFR6_COLFN</name>
<dbReference type="EMBL" id="KB021180">
    <property type="protein sequence ID" value="ELA25192.1"/>
    <property type="molecule type" value="Genomic_DNA"/>
</dbReference>
<keyword evidence="4" id="KW-0479">Metal-binding</keyword>
<dbReference type="InterPro" id="IPR031331">
    <property type="entry name" value="NEUT/ALK_ceramidase_C"/>
</dbReference>
<gene>
    <name evidence="7" type="ORF">CGGC5_1935</name>
</gene>
<dbReference type="GO" id="GO:0017040">
    <property type="term" value="F:N-acylsphingosine amidohydrolase activity"/>
    <property type="evidence" value="ECO:0007669"/>
    <property type="project" value="UniProtKB-EC"/>
</dbReference>
<dbReference type="GO" id="GO:0016020">
    <property type="term" value="C:membrane"/>
    <property type="evidence" value="ECO:0007669"/>
    <property type="project" value="GOC"/>
</dbReference>
<keyword evidence="3" id="KW-0378">Hydrolase</keyword>
<reference evidence="7" key="1">
    <citation type="submission" date="2012-08" db="EMBL/GenBank/DDBJ databases">
        <title>Genome analysis of Colletotrichum orbiculare and Colletotrichum fructicola.</title>
        <authorList>
            <person name="Gan P.H.P."/>
            <person name="Ikeda K."/>
            <person name="Irieda H."/>
            <person name="Narusaka M."/>
            <person name="O'Connell R.J."/>
            <person name="Narusaka Y."/>
            <person name="Takano Y."/>
            <person name="Kubo Y."/>
            <person name="Shirasu K."/>
        </authorList>
    </citation>
    <scope>NUCLEOTIDE SEQUENCE</scope>
    <source>
        <strain evidence="7">Nara gc5</strain>
    </source>
</reference>
<evidence type="ECO:0000259" key="5">
    <source>
        <dbReference type="Pfam" id="PF04734"/>
    </source>
</evidence>
<evidence type="ECO:0000313" key="7">
    <source>
        <dbReference type="EMBL" id="ELA25192.1"/>
    </source>
</evidence>
<dbReference type="PANTHER" id="PTHR12670:SF1">
    <property type="entry name" value="NEUTRAL CERAMIDASE"/>
    <property type="match status" value="1"/>
</dbReference>
<feature type="binding site" evidence="4">
    <location>
        <position position="30"/>
    </location>
    <ligand>
        <name>Zn(2+)</name>
        <dbReference type="ChEBI" id="CHEBI:29105"/>
    </ligand>
</feature>
<evidence type="ECO:0000256" key="1">
    <source>
        <dbReference type="ARBA" id="ARBA00009835"/>
    </source>
</evidence>
<dbReference type="Pfam" id="PF04734">
    <property type="entry name" value="Ceramidase_alk"/>
    <property type="match status" value="1"/>
</dbReference>
<keyword evidence="4" id="KW-0862">Zinc</keyword>
<proteinExistence type="inferred from homology"/>
<evidence type="ECO:0000256" key="4">
    <source>
        <dbReference type="PIRSR" id="PIRSR606823-2"/>
    </source>
</evidence>
<evidence type="ECO:0000256" key="2">
    <source>
        <dbReference type="ARBA" id="ARBA00011891"/>
    </source>
</evidence>
<dbReference type="InterPro" id="IPR031329">
    <property type="entry name" value="NEUT/ALK_ceramidase_N"/>
</dbReference>
<dbReference type="HOGENOM" id="CLU_086144_0_0_1"/>
<feature type="domain" description="Neutral/alkaline non-lysosomal ceramidase N-terminal" evidence="5">
    <location>
        <begin position="1"/>
        <end position="98"/>
    </location>
</feature>
<protein>
    <recommendedName>
        <fullName evidence="2">ceramidase</fullName>
        <ecNumber evidence="2">3.5.1.23</ecNumber>
    </recommendedName>
</protein>
<dbReference type="InterPro" id="IPR006823">
    <property type="entry name" value="Ceramidase_alk"/>
</dbReference>
<feature type="domain" description="Neutral/alkaline non-lysosomal ceramidase C-terminal" evidence="6">
    <location>
        <begin position="100"/>
        <end position="211"/>
    </location>
</feature>
<dbReference type="GO" id="GO:0042759">
    <property type="term" value="P:long-chain fatty acid biosynthetic process"/>
    <property type="evidence" value="ECO:0007669"/>
    <property type="project" value="TreeGrafter"/>
</dbReference>
<dbReference type="GO" id="GO:0046872">
    <property type="term" value="F:metal ion binding"/>
    <property type="evidence" value="ECO:0007669"/>
    <property type="project" value="UniProtKB-KW"/>
</dbReference>
<evidence type="ECO:0000259" key="6">
    <source>
        <dbReference type="Pfam" id="PF17048"/>
    </source>
</evidence>
<dbReference type="STRING" id="1213859.L2FFR6"/>
<feature type="binding site" evidence="4">
    <location>
        <position position="69"/>
    </location>
    <ligand>
        <name>Zn(2+)</name>
        <dbReference type="ChEBI" id="CHEBI:29105"/>
    </ligand>
</feature>
<dbReference type="Pfam" id="PF17048">
    <property type="entry name" value="Ceramidse_alk_C"/>
    <property type="match status" value="1"/>
</dbReference>
<dbReference type="InterPro" id="IPR038445">
    <property type="entry name" value="NCDase_C_sf"/>
</dbReference>
<dbReference type="EC" id="3.5.1.23" evidence="2"/>
<dbReference type="GO" id="GO:0005576">
    <property type="term" value="C:extracellular region"/>
    <property type="evidence" value="ECO:0007669"/>
    <property type="project" value="TreeGrafter"/>
</dbReference>
<sequence length="212" mass="23219">MSTPYAWSPNIVDIQMLRVGQLVIIVAPGEATTMSGRRWKAAVKQAATSIVDNDPIVVLGGPANTYAHYIATPEEYAIQRYEGASTLFGKSTLPAYINLTPSASYSRGAVVNATFQAANPRNNLRLEGTYAAVEQLQNGVWTQVRNDEDWFLVYTWTRTNWLLGYSEVTISWETAGDGAAAGTYRIKYYGDSKPLIGSITAFEGTSNNFTLV</sequence>
<organism evidence="7">
    <name type="scientific">Colletotrichum fructicola (strain Nara gc5)</name>
    <name type="common">Anthracnose fungus</name>
    <name type="synonym">Colletotrichum gloeosporioides (strain Nara gc5)</name>
    <dbReference type="NCBI Taxonomy" id="1213859"/>
    <lineage>
        <taxon>Eukaryota</taxon>
        <taxon>Fungi</taxon>
        <taxon>Dikarya</taxon>
        <taxon>Ascomycota</taxon>
        <taxon>Pezizomycotina</taxon>
        <taxon>Sordariomycetes</taxon>
        <taxon>Hypocreomycetidae</taxon>
        <taxon>Glomerellales</taxon>
        <taxon>Glomerellaceae</taxon>
        <taxon>Colletotrichum</taxon>
        <taxon>Colletotrichum gloeosporioides species complex</taxon>
    </lineage>
</organism>
<comment type="cofactor">
    <cofactor evidence="4">
        <name>Zn(2+)</name>
        <dbReference type="ChEBI" id="CHEBI:29105"/>
    </cofactor>
    <text evidence="4">Binds 1 zinc ion per subunit.</text>
</comment>
<dbReference type="PANTHER" id="PTHR12670">
    <property type="entry name" value="CERAMIDASE"/>
    <property type="match status" value="1"/>
</dbReference>
<comment type="similarity">
    <text evidence="1">Belongs to the neutral ceramidase family.</text>
</comment>
<accession>L2FFR6</accession>